<dbReference type="OrthoDB" id="249703at2759"/>
<proteinExistence type="predicted"/>
<dbReference type="EMBL" id="SDEE01001480">
    <property type="protein sequence ID" value="RXW11986.1"/>
    <property type="molecule type" value="Genomic_DNA"/>
</dbReference>
<dbReference type="PROSITE" id="PS50404">
    <property type="entry name" value="GST_NTER"/>
    <property type="match status" value="1"/>
</dbReference>
<evidence type="ECO:0000259" key="1">
    <source>
        <dbReference type="PROSITE" id="PS50404"/>
    </source>
</evidence>
<keyword evidence="3" id="KW-1185">Reference proteome</keyword>
<name>A0A4Q2D0M9_9AGAR</name>
<gene>
    <name evidence="2" type="ORF">EST38_g13869</name>
</gene>
<comment type="caution">
    <text evidence="2">The sequence shown here is derived from an EMBL/GenBank/DDBJ whole genome shotgun (WGS) entry which is preliminary data.</text>
</comment>
<protein>
    <recommendedName>
        <fullName evidence="1">GST N-terminal domain-containing protein</fullName>
    </recommendedName>
</protein>
<accession>A0A4Q2D0M9</accession>
<dbReference type="SUPFAM" id="SSF52833">
    <property type="entry name" value="Thioredoxin-like"/>
    <property type="match status" value="1"/>
</dbReference>
<dbReference type="InterPro" id="IPR036249">
    <property type="entry name" value="Thioredoxin-like_sf"/>
</dbReference>
<reference evidence="2 3" key="1">
    <citation type="submission" date="2019-01" db="EMBL/GenBank/DDBJ databases">
        <title>Draft genome sequence of Psathyrella aberdarensis IHI B618.</title>
        <authorList>
            <person name="Buettner E."/>
            <person name="Kellner H."/>
        </authorList>
    </citation>
    <scope>NUCLEOTIDE SEQUENCE [LARGE SCALE GENOMIC DNA]</scope>
    <source>
        <strain evidence="2 3">IHI B618</strain>
    </source>
</reference>
<dbReference type="Gene3D" id="3.40.30.10">
    <property type="entry name" value="Glutaredoxin"/>
    <property type="match status" value="1"/>
</dbReference>
<evidence type="ECO:0000313" key="3">
    <source>
        <dbReference type="Proteomes" id="UP000290288"/>
    </source>
</evidence>
<organism evidence="2 3">
    <name type="scientific">Candolleomyces aberdarensis</name>
    <dbReference type="NCBI Taxonomy" id="2316362"/>
    <lineage>
        <taxon>Eukaryota</taxon>
        <taxon>Fungi</taxon>
        <taxon>Dikarya</taxon>
        <taxon>Basidiomycota</taxon>
        <taxon>Agaricomycotina</taxon>
        <taxon>Agaricomycetes</taxon>
        <taxon>Agaricomycetidae</taxon>
        <taxon>Agaricales</taxon>
        <taxon>Agaricineae</taxon>
        <taxon>Psathyrellaceae</taxon>
        <taxon>Candolleomyces</taxon>
    </lineage>
</organism>
<sequence>MVLKLYGWHKSTYTQRIAMVLHKKQVPFEFVMVDLFKGRLFTLYACIYSLP</sequence>
<dbReference type="Pfam" id="PF13417">
    <property type="entry name" value="GST_N_3"/>
    <property type="match status" value="1"/>
</dbReference>
<dbReference type="AlphaFoldDB" id="A0A4Q2D0M9"/>
<dbReference type="Proteomes" id="UP000290288">
    <property type="component" value="Unassembled WGS sequence"/>
</dbReference>
<feature type="domain" description="GST N-terminal" evidence="1">
    <location>
        <begin position="1"/>
        <end position="51"/>
    </location>
</feature>
<evidence type="ECO:0000313" key="2">
    <source>
        <dbReference type="EMBL" id="RXW11986.1"/>
    </source>
</evidence>
<dbReference type="InterPro" id="IPR004045">
    <property type="entry name" value="Glutathione_S-Trfase_N"/>
</dbReference>
<dbReference type="STRING" id="2316362.A0A4Q2D0M9"/>